<accession>A0A1I7UV77</accession>
<sequence length="243" mass="27473">MMLIYGEPIGSVQPFQQFDTSWEQCYSDCYDTDNCLIAHHYQSQCKLYEFGTLSIKKISSSADGKRIGIKRSFPEDKCPINMTASTDVWSEDGKVYRNSFSGSGSTWNLNYTVSKCASDSRLFQRSSDIFLCLGLIYFPSSNQCQNYTQASSYCKNNNWRSITAPANEEELDYFIAMRTTSTNNKNPIWVDGMNNIFEDPTHGGYNQSMICPDNNGIYSMCGYIGHDTCDAFAGTTFVFSDFL</sequence>
<name>A0A1I7UV77_9PELO</name>
<dbReference type="Proteomes" id="UP000095282">
    <property type="component" value="Unplaced"/>
</dbReference>
<dbReference type="InterPro" id="IPR006583">
    <property type="entry name" value="PAN-3_domain"/>
</dbReference>
<reference evidence="3" key="1">
    <citation type="submission" date="2016-11" db="UniProtKB">
        <authorList>
            <consortium name="WormBaseParasite"/>
        </authorList>
    </citation>
    <scope>IDENTIFICATION</scope>
</reference>
<dbReference type="PANTHER" id="PTHR47629:SF6">
    <property type="entry name" value="CW DOMAIN-CONTAINING PROTEIN-RELATED"/>
    <property type="match status" value="1"/>
</dbReference>
<dbReference type="PANTHER" id="PTHR47629">
    <property type="entry name" value="C-TYPE LECTIN-RELATED"/>
    <property type="match status" value="1"/>
</dbReference>
<dbReference type="SMART" id="SM00605">
    <property type="entry name" value="CW"/>
    <property type="match status" value="1"/>
</dbReference>
<dbReference type="Pfam" id="PF08277">
    <property type="entry name" value="PAN_3"/>
    <property type="match status" value="1"/>
</dbReference>
<evidence type="ECO:0000259" key="1">
    <source>
        <dbReference type="SMART" id="SM00605"/>
    </source>
</evidence>
<dbReference type="eggNOG" id="ENOG502TIPK">
    <property type="taxonomic scope" value="Eukaryota"/>
</dbReference>
<protein>
    <submittedName>
        <fullName evidence="3">CW domain-containing protein</fullName>
    </submittedName>
</protein>
<evidence type="ECO:0000313" key="2">
    <source>
        <dbReference type="Proteomes" id="UP000095282"/>
    </source>
</evidence>
<feature type="domain" description="PAN-3" evidence="1">
    <location>
        <begin position="1"/>
        <end position="109"/>
    </location>
</feature>
<keyword evidence="2" id="KW-1185">Reference proteome</keyword>
<proteinExistence type="predicted"/>
<dbReference type="AlphaFoldDB" id="A0A1I7UV77"/>
<organism evidence="2 3">
    <name type="scientific">Caenorhabditis tropicalis</name>
    <dbReference type="NCBI Taxonomy" id="1561998"/>
    <lineage>
        <taxon>Eukaryota</taxon>
        <taxon>Metazoa</taxon>
        <taxon>Ecdysozoa</taxon>
        <taxon>Nematoda</taxon>
        <taxon>Chromadorea</taxon>
        <taxon>Rhabditida</taxon>
        <taxon>Rhabditina</taxon>
        <taxon>Rhabditomorpha</taxon>
        <taxon>Rhabditoidea</taxon>
        <taxon>Rhabditidae</taxon>
        <taxon>Peloderinae</taxon>
        <taxon>Caenorhabditis</taxon>
    </lineage>
</organism>
<dbReference type="WBParaSite" id="Csp11.Scaffold630.g19678.t1">
    <property type="protein sequence ID" value="Csp11.Scaffold630.g19678.t1"/>
    <property type="gene ID" value="Csp11.Scaffold630.g19678"/>
</dbReference>
<evidence type="ECO:0000313" key="3">
    <source>
        <dbReference type="WBParaSite" id="Csp11.Scaffold630.g19678.t1"/>
    </source>
</evidence>